<gene>
    <name evidence="1" type="ORF">C4B59_08000</name>
</gene>
<proteinExistence type="predicted"/>
<reference evidence="1" key="1">
    <citation type="submission" date="2018-01" db="EMBL/GenBank/DDBJ databases">
        <authorList>
            <person name="Krukenberg V."/>
        </authorList>
    </citation>
    <scope>NUCLEOTIDE SEQUENCE</scope>
    <source>
        <strain evidence="1">E20ANME2</strain>
    </source>
</reference>
<name>A0AC61L2X1_9EURY</name>
<organism evidence="1 2">
    <name type="scientific">Candidatus Methanogaster sp</name>
    <dbReference type="NCBI Taxonomy" id="3386292"/>
    <lineage>
        <taxon>Archaea</taxon>
        <taxon>Methanobacteriati</taxon>
        <taxon>Methanobacteriota</taxon>
        <taxon>Stenosarchaea group</taxon>
        <taxon>Methanomicrobia</taxon>
        <taxon>Methanosarcinales</taxon>
        <taxon>ANME-2 cluster</taxon>
        <taxon>Candidatus Methanogasteraceae</taxon>
        <taxon>Candidatus Methanogaster</taxon>
    </lineage>
</organism>
<dbReference type="EMBL" id="PQXF01000012">
    <property type="protein sequence ID" value="PXF60758.1"/>
    <property type="molecule type" value="Genomic_DNA"/>
</dbReference>
<evidence type="ECO:0000313" key="2">
    <source>
        <dbReference type="Proteomes" id="UP000248329"/>
    </source>
</evidence>
<comment type="caution">
    <text evidence="1">The sequence shown here is derived from an EMBL/GenBank/DDBJ whole genome shotgun (WGS) entry which is preliminary data.</text>
</comment>
<sequence>MNGELALIDSNILTYVFDADEPDKQMVCRELIGDCWNRKRKYAVSVQNLSEFYVVVTSKIKTPIPKKIASEFVSSIVKFHNWKVINFDADTVLSAIEINMEYGIHYWDAVLAATMKEHGIFSIYTEDQHFSKIPWLVALNPMAGRKSLK</sequence>
<protein>
    <submittedName>
        <fullName evidence="1">Uncharacterized protein</fullName>
    </submittedName>
</protein>
<evidence type="ECO:0000313" key="1">
    <source>
        <dbReference type="EMBL" id="PXF60758.1"/>
    </source>
</evidence>
<dbReference type="Proteomes" id="UP000248329">
    <property type="component" value="Unassembled WGS sequence"/>
</dbReference>
<accession>A0AC61L2X1</accession>